<reference evidence="1 2" key="1">
    <citation type="submission" date="2024-11" db="EMBL/GenBank/DDBJ databases">
        <title>A near-complete genome assembly of Cinchona calisaya.</title>
        <authorList>
            <person name="Lian D.C."/>
            <person name="Zhao X.W."/>
            <person name="Wei L."/>
        </authorList>
    </citation>
    <scope>NUCLEOTIDE SEQUENCE [LARGE SCALE GENOMIC DNA]</scope>
    <source>
        <tissue evidence="1">Nenye</tissue>
    </source>
</reference>
<gene>
    <name evidence="1" type="ORF">ACH5RR_023307</name>
</gene>
<comment type="caution">
    <text evidence="1">The sequence shown here is derived from an EMBL/GenBank/DDBJ whole genome shotgun (WGS) entry which is preliminary data.</text>
</comment>
<protein>
    <submittedName>
        <fullName evidence="1">Uncharacterized protein</fullName>
    </submittedName>
</protein>
<name>A0ABD2ZDR2_9GENT</name>
<sequence length="186" mass="20905">MAKMEQDRELVDISRLSRGYDSHVNHLDIGTKRLNAASALVAKVLSTLVLATTVEKGKVLKAVTQFKGKRSLEHPRHGFLERTVRFHFLDFTKLSGDDHQLTMEHIGRFTIQCREGHMNGMPVLRMMVNNEAAVNILPASTMKRLGKMVKDLNGDEAEMVKTEPKIFLAEVNAVEAVYYHGNIGPH</sequence>
<evidence type="ECO:0000313" key="2">
    <source>
        <dbReference type="Proteomes" id="UP001630127"/>
    </source>
</evidence>
<dbReference type="EMBL" id="JBJUIK010000010">
    <property type="protein sequence ID" value="KAL3516405.1"/>
    <property type="molecule type" value="Genomic_DNA"/>
</dbReference>
<dbReference type="Proteomes" id="UP001630127">
    <property type="component" value="Unassembled WGS sequence"/>
</dbReference>
<organism evidence="1 2">
    <name type="scientific">Cinchona calisaya</name>
    <dbReference type="NCBI Taxonomy" id="153742"/>
    <lineage>
        <taxon>Eukaryota</taxon>
        <taxon>Viridiplantae</taxon>
        <taxon>Streptophyta</taxon>
        <taxon>Embryophyta</taxon>
        <taxon>Tracheophyta</taxon>
        <taxon>Spermatophyta</taxon>
        <taxon>Magnoliopsida</taxon>
        <taxon>eudicotyledons</taxon>
        <taxon>Gunneridae</taxon>
        <taxon>Pentapetalae</taxon>
        <taxon>asterids</taxon>
        <taxon>lamiids</taxon>
        <taxon>Gentianales</taxon>
        <taxon>Rubiaceae</taxon>
        <taxon>Cinchonoideae</taxon>
        <taxon>Cinchoneae</taxon>
        <taxon>Cinchona</taxon>
    </lineage>
</organism>
<accession>A0ABD2ZDR2</accession>
<proteinExistence type="predicted"/>
<dbReference type="AlphaFoldDB" id="A0ABD2ZDR2"/>
<keyword evidence="2" id="KW-1185">Reference proteome</keyword>
<evidence type="ECO:0000313" key="1">
    <source>
        <dbReference type="EMBL" id="KAL3516405.1"/>
    </source>
</evidence>